<accession>A0A151WUK4</accession>
<evidence type="ECO:0000313" key="2">
    <source>
        <dbReference type="Proteomes" id="UP000075809"/>
    </source>
</evidence>
<dbReference type="AlphaFoldDB" id="A0A151WUK4"/>
<feature type="non-terminal residue" evidence="1">
    <location>
        <position position="1"/>
    </location>
</feature>
<sequence>AFEDARERKIAKYSPLAEELQRRGYRVVVTAFVGALDSWNPRNEAVLRLLRVGSRYAAMMQRLVISSTIRWSRDIYVEHVSGIHQYQAPSRPSEDHLATPPRAVRRHWLIEETNTQNVAHRFA</sequence>
<name>A0A151WUK4_9HYME</name>
<dbReference type="Proteomes" id="UP000075809">
    <property type="component" value="Unassembled WGS sequence"/>
</dbReference>
<dbReference type="STRING" id="64791.A0A151WUK4"/>
<keyword evidence="2" id="KW-1185">Reference proteome</keyword>
<proteinExistence type="predicted"/>
<gene>
    <name evidence="1" type="ORF">ALC60_09286</name>
</gene>
<dbReference type="EMBL" id="KQ982724">
    <property type="protein sequence ID" value="KYQ51612.1"/>
    <property type="molecule type" value="Genomic_DNA"/>
</dbReference>
<evidence type="ECO:0000313" key="1">
    <source>
        <dbReference type="EMBL" id="KYQ51612.1"/>
    </source>
</evidence>
<organism evidence="1 2">
    <name type="scientific">Mycetomoellerius zeteki</name>
    <dbReference type="NCBI Taxonomy" id="64791"/>
    <lineage>
        <taxon>Eukaryota</taxon>
        <taxon>Metazoa</taxon>
        <taxon>Ecdysozoa</taxon>
        <taxon>Arthropoda</taxon>
        <taxon>Hexapoda</taxon>
        <taxon>Insecta</taxon>
        <taxon>Pterygota</taxon>
        <taxon>Neoptera</taxon>
        <taxon>Endopterygota</taxon>
        <taxon>Hymenoptera</taxon>
        <taxon>Apocrita</taxon>
        <taxon>Aculeata</taxon>
        <taxon>Formicoidea</taxon>
        <taxon>Formicidae</taxon>
        <taxon>Myrmicinae</taxon>
        <taxon>Mycetomoellerius</taxon>
    </lineage>
</organism>
<reference evidence="1 2" key="1">
    <citation type="submission" date="2015-09" db="EMBL/GenBank/DDBJ databases">
        <title>Trachymyrmex zeteki WGS genome.</title>
        <authorList>
            <person name="Nygaard S."/>
            <person name="Hu H."/>
            <person name="Boomsma J."/>
            <person name="Zhang G."/>
        </authorList>
    </citation>
    <scope>NUCLEOTIDE SEQUENCE [LARGE SCALE GENOMIC DNA]</scope>
    <source>
        <strain evidence="1">Tzet28-1</strain>
        <tissue evidence="1">Whole body</tissue>
    </source>
</reference>
<protein>
    <submittedName>
        <fullName evidence="1">Uncharacterized protein</fullName>
    </submittedName>
</protein>